<keyword evidence="13 15" id="KW-0472">Membrane</keyword>
<accession>A0ABP1FZ92</accession>
<evidence type="ECO:0000256" key="6">
    <source>
        <dbReference type="ARBA" id="ARBA00022714"/>
    </source>
</evidence>
<comment type="subcellular location">
    <subcellularLocation>
        <location evidence="2">Membrane</location>
    </subcellularLocation>
    <subcellularLocation>
        <location evidence="1">Plastid</location>
        <location evidence="1">Chloroplast</location>
    </subcellularLocation>
</comment>
<evidence type="ECO:0000256" key="9">
    <source>
        <dbReference type="ARBA" id="ARBA00022989"/>
    </source>
</evidence>
<keyword evidence="18" id="KW-1185">Reference proteome</keyword>
<evidence type="ECO:0000256" key="2">
    <source>
        <dbReference type="ARBA" id="ARBA00004370"/>
    </source>
</evidence>
<evidence type="ECO:0000256" key="7">
    <source>
        <dbReference type="ARBA" id="ARBA00022723"/>
    </source>
</evidence>
<keyword evidence="11" id="KW-0408">Iron</keyword>
<name>A0ABP1FZ92_9CHLO</name>
<dbReference type="Pfam" id="PF08417">
    <property type="entry name" value="PaO"/>
    <property type="match status" value="1"/>
</dbReference>
<keyword evidence="10" id="KW-0560">Oxidoreductase</keyword>
<sequence length="568" mass="63673">MQSKFLFPTGSRSPASFVPVHLGRHPSLANPQIRRREKKGEFQGLNSSNSKEDSLLVTRVASLEAETDVAADKILDVSGVTEPQQAPFSWTKQWYPLAFTNYLDPKVPHPKELLGVRLVLWRNAQGTWSCFEDRCPHRLAPLSEGRIEPSDGTLMCSYHGWRFQGDGKCTDIPQALDEKANSIACANQRSCATARPTKVMQGMIFVWGESGPQAAAEADAMPVPGLPDVEMSEAHATRDRFGKPHRNFISQYYRELPYGWDVLAENLQDPSHLPWAHHDVLNRRDDVKSGHYRMSPRTPLDSHTGADTVSTAGESIRPRVGDIMARAFEFNPPSMIRWYTLEKDQPMPEKGYVNLTAFHVVPNGPQRSSVFFNGFFSEEGYKTLPLPGRLVFNFRPKWASHLFVHNVFDGDSKILHVQERILAETGTQHESGWRKNYFMPAQADRLVAAFRKWLDMRAGGGPPTKLPKDLPPLVDRQEVFLNRYEQHTKHCPYCSAAMKSFQRLRVAVSALGALSLLALSSAFGRGLAPLSPVPMGLSAGAVVCLAAWFAISHLLKRFQFIGYNHSEK</sequence>
<dbReference type="Gene3D" id="2.102.10.10">
    <property type="entry name" value="Rieske [2Fe-2S] iron-sulphur domain"/>
    <property type="match status" value="1"/>
</dbReference>
<evidence type="ECO:0000256" key="13">
    <source>
        <dbReference type="ARBA" id="ARBA00023136"/>
    </source>
</evidence>
<evidence type="ECO:0000256" key="3">
    <source>
        <dbReference type="ARBA" id="ARBA00022528"/>
    </source>
</evidence>
<dbReference type="SUPFAM" id="SSF50022">
    <property type="entry name" value="ISP domain"/>
    <property type="match status" value="1"/>
</dbReference>
<evidence type="ECO:0000256" key="11">
    <source>
        <dbReference type="ARBA" id="ARBA00023004"/>
    </source>
</evidence>
<organism evidence="17 18">
    <name type="scientific">Coccomyxa viridis</name>
    <dbReference type="NCBI Taxonomy" id="1274662"/>
    <lineage>
        <taxon>Eukaryota</taxon>
        <taxon>Viridiplantae</taxon>
        <taxon>Chlorophyta</taxon>
        <taxon>core chlorophytes</taxon>
        <taxon>Trebouxiophyceae</taxon>
        <taxon>Trebouxiophyceae incertae sedis</taxon>
        <taxon>Coccomyxaceae</taxon>
        <taxon>Coccomyxa</taxon>
    </lineage>
</organism>
<dbReference type="EMBL" id="CAXHTA020000007">
    <property type="protein sequence ID" value="CAL5222857.1"/>
    <property type="molecule type" value="Genomic_DNA"/>
</dbReference>
<reference evidence="17 18" key="1">
    <citation type="submission" date="2024-06" db="EMBL/GenBank/DDBJ databases">
        <authorList>
            <person name="Kraege A."/>
            <person name="Thomma B."/>
        </authorList>
    </citation>
    <scope>NUCLEOTIDE SEQUENCE [LARGE SCALE GENOMIC DNA]</scope>
</reference>
<keyword evidence="8" id="KW-0809">Transit peptide</keyword>
<dbReference type="Proteomes" id="UP001497392">
    <property type="component" value="Unassembled WGS sequence"/>
</dbReference>
<dbReference type="PANTHER" id="PTHR21266:SF32">
    <property type="entry name" value="CHOLESTEROL 7-DESATURASE NVD"/>
    <property type="match status" value="1"/>
</dbReference>
<evidence type="ECO:0000256" key="14">
    <source>
        <dbReference type="SAM" id="MobiDB-lite"/>
    </source>
</evidence>
<evidence type="ECO:0000256" key="1">
    <source>
        <dbReference type="ARBA" id="ARBA00004229"/>
    </source>
</evidence>
<keyword evidence="9 15" id="KW-1133">Transmembrane helix</keyword>
<keyword evidence="6" id="KW-0001">2Fe-2S</keyword>
<keyword evidence="3" id="KW-0150">Chloroplast</keyword>
<feature type="transmembrane region" description="Helical" evidence="15">
    <location>
        <begin position="535"/>
        <end position="555"/>
    </location>
</feature>
<evidence type="ECO:0000256" key="10">
    <source>
        <dbReference type="ARBA" id="ARBA00023002"/>
    </source>
</evidence>
<evidence type="ECO:0000256" key="5">
    <source>
        <dbReference type="ARBA" id="ARBA00022692"/>
    </source>
</evidence>
<evidence type="ECO:0000259" key="16">
    <source>
        <dbReference type="PROSITE" id="PS51296"/>
    </source>
</evidence>
<evidence type="ECO:0000256" key="4">
    <source>
        <dbReference type="ARBA" id="ARBA00022640"/>
    </source>
</evidence>
<dbReference type="InterPro" id="IPR050584">
    <property type="entry name" value="Cholesterol_7-desaturase"/>
</dbReference>
<protein>
    <submittedName>
        <fullName evidence="17">G5283 protein</fullName>
    </submittedName>
</protein>
<proteinExistence type="predicted"/>
<feature type="domain" description="Rieske" evidence="16">
    <location>
        <begin position="94"/>
        <end position="206"/>
    </location>
</feature>
<dbReference type="InterPro" id="IPR017941">
    <property type="entry name" value="Rieske_2Fe-2S"/>
</dbReference>
<feature type="region of interest" description="Disordered" evidence="14">
    <location>
        <begin position="290"/>
        <end position="309"/>
    </location>
</feature>
<dbReference type="Pfam" id="PF00355">
    <property type="entry name" value="Rieske"/>
    <property type="match status" value="1"/>
</dbReference>
<evidence type="ECO:0000313" key="18">
    <source>
        <dbReference type="Proteomes" id="UP001497392"/>
    </source>
</evidence>
<keyword evidence="12" id="KW-0411">Iron-sulfur</keyword>
<dbReference type="PANTHER" id="PTHR21266">
    <property type="entry name" value="IRON-SULFUR DOMAIN CONTAINING PROTEIN"/>
    <property type="match status" value="1"/>
</dbReference>
<evidence type="ECO:0000256" key="8">
    <source>
        <dbReference type="ARBA" id="ARBA00022946"/>
    </source>
</evidence>
<dbReference type="PROSITE" id="PS51296">
    <property type="entry name" value="RIESKE"/>
    <property type="match status" value="1"/>
</dbReference>
<evidence type="ECO:0000256" key="15">
    <source>
        <dbReference type="SAM" id="Phobius"/>
    </source>
</evidence>
<dbReference type="InterPro" id="IPR013626">
    <property type="entry name" value="PaO"/>
</dbReference>
<evidence type="ECO:0000256" key="12">
    <source>
        <dbReference type="ARBA" id="ARBA00023014"/>
    </source>
</evidence>
<evidence type="ECO:0000313" key="17">
    <source>
        <dbReference type="EMBL" id="CAL5222857.1"/>
    </source>
</evidence>
<keyword evidence="4" id="KW-0934">Plastid</keyword>
<dbReference type="SUPFAM" id="SSF55961">
    <property type="entry name" value="Bet v1-like"/>
    <property type="match status" value="1"/>
</dbReference>
<keyword evidence="7" id="KW-0479">Metal-binding</keyword>
<dbReference type="InterPro" id="IPR036922">
    <property type="entry name" value="Rieske_2Fe-2S_sf"/>
</dbReference>
<comment type="caution">
    <text evidence="17">The sequence shown here is derived from an EMBL/GenBank/DDBJ whole genome shotgun (WGS) entry which is preliminary data.</text>
</comment>
<gene>
    <name evidence="17" type="primary">g5283</name>
    <name evidence="17" type="ORF">VP750_LOCUS4516</name>
</gene>
<keyword evidence="5 15" id="KW-0812">Transmembrane</keyword>
<dbReference type="Gene3D" id="3.90.380.10">
    <property type="entry name" value="Naphthalene 1,2-dioxygenase Alpha Subunit, Chain A, domain 1"/>
    <property type="match status" value="1"/>
</dbReference>